<dbReference type="SUPFAM" id="SSF52047">
    <property type="entry name" value="RNI-like"/>
    <property type="match status" value="1"/>
</dbReference>
<dbReference type="Proteomes" id="UP001215712">
    <property type="component" value="Unassembled WGS sequence"/>
</dbReference>
<reference evidence="1" key="1">
    <citation type="journal article" date="2023" name="IMA Fungus">
        <title>Comparative genomic study of the Penicillium genus elucidates a diverse pangenome and 15 lateral gene transfer events.</title>
        <authorList>
            <person name="Petersen C."/>
            <person name="Sorensen T."/>
            <person name="Nielsen M.R."/>
            <person name="Sondergaard T.E."/>
            <person name="Sorensen J.L."/>
            <person name="Fitzpatrick D.A."/>
            <person name="Frisvad J.C."/>
            <person name="Nielsen K.L."/>
        </authorList>
    </citation>
    <scope>NUCLEOTIDE SEQUENCE</scope>
    <source>
        <strain evidence="1">IBT 17514</strain>
    </source>
</reference>
<dbReference type="EMBL" id="JAQJAN010000020">
    <property type="protein sequence ID" value="KAJ5703933.1"/>
    <property type="molecule type" value="Genomic_DNA"/>
</dbReference>
<name>A0AAD6HBP8_9EURO</name>
<proteinExistence type="predicted"/>
<comment type="caution">
    <text evidence="1">The sequence shown here is derived from an EMBL/GenBank/DDBJ whole genome shotgun (WGS) entry which is preliminary data.</text>
</comment>
<dbReference type="InterPro" id="IPR032675">
    <property type="entry name" value="LRR_dom_sf"/>
</dbReference>
<sequence>MKKGFFEHVMKHSYCQTGANSFVNGPSRRSLSKTRDWEPVVSFIISLDRLEQFDFIACNDFTSGLIEAFAQHHPDCKLNILNSQPLGYIKPDSLVWDEDSLTLDELSSAWDEVDGDSEFDMNTLQLPGLHTLFASLPQTFKQPDGDQRLDDLLPFLFLSAQLKHVSLEASHDVNTSRFDLLQSNWQNVIDTYESKPVAQLESITISNNRVEGDLFFKLAAAGDLSRLRSLDVSWNCVTPKLANIAGLFPNLERLFIHVIFKKGPNVTPTYNEELIDGILAFHPLKYLDVRGLRDAESLGRIIQHHGPSLKGLSLFPSRLRQYPRLTLLELHEMAICCPNLEELRLQVTRSGGIKRSVRFTKLSAIFAISKNYFWIWILTLGRIYHRELVTR</sequence>
<gene>
    <name evidence="1" type="ORF">N7493_011071</name>
</gene>
<dbReference type="Gene3D" id="3.80.10.10">
    <property type="entry name" value="Ribonuclease Inhibitor"/>
    <property type="match status" value="1"/>
</dbReference>
<reference evidence="1" key="2">
    <citation type="submission" date="2023-01" db="EMBL/GenBank/DDBJ databases">
        <authorList>
            <person name="Petersen C."/>
        </authorList>
    </citation>
    <scope>NUCLEOTIDE SEQUENCE</scope>
    <source>
        <strain evidence="1">IBT 17514</strain>
    </source>
</reference>
<accession>A0AAD6HBP8</accession>
<dbReference type="AlphaFoldDB" id="A0AAD6HBP8"/>
<protein>
    <submittedName>
        <fullName evidence="1">Uncharacterized protein</fullName>
    </submittedName>
</protein>
<keyword evidence="2" id="KW-1185">Reference proteome</keyword>
<evidence type="ECO:0000313" key="2">
    <source>
        <dbReference type="Proteomes" id="UP001215712"/>
    </source>
</evidence>
<evidence type="ECO:0000313" key="1">
    <source>
        <dbReference type="EMBL" id="KAJ5703933.1"/>
    </source>
</evidence>
<organism evidence="1 2">
    <name type="scientific">Penicillium malachiteum</name>
    <dbReference type="NCBI Taxonomy" id="1324776"/>
    <lineage>
        <taxon>Eukaryota</taxon>
        <taxon>Fungi</taxon>
        <taxon>Dikarya</taxon>
        <taxon>Ascomycota</taxon>
        <taxon>Pezizomycotina</taxon>
        <taxon>Eurotiomycetes</taxon>
        <taxon>Eurotiomycetidae</taxon>
        <taxon>Eurotiales</taxon>
        <taxon>Aspergillaceae</taxon>
        <taxon>Penicillium</taxon>
    </lineage>
</organism>